<feature type="signal peptide" evidence="1">
    <location>
        <begin position="1"/>
        <end position="20"/>
    </location>
</feature>
<protein>
    <submittedName>
        <fullName evidence="2">Major outer membrane lipoprotein</fullName>
    </submittedName>
</protein>
<sequence>MSMQSTKKCLALVIPLLALAGCAALDQVAKDVQKATAPVMLTESLPQICQAAKDNQVRANGLYANKGLAVSGEVRSVTEGFQPRYRVFLRSGQVSVHAGTDNKLNVTQLSTGKTARVSGVVSDVSYDYNGCSISLKGATC</sequence>
<proteinExistence type="predicted"/>
<geneLocation type="plasmid" evidence="2">
    <name>pA81</name>
</geneLocation>
<name>Q5GRD8_ACHXA</name>
<dbReference type="PROSITE" id="PS51257">
    <property type="entry name" value="PROKAR_LIPOPROTEIN"/>
    <property type="match status" value="1"/>
</dbReference>
<organism evidence="2">
    <name type="scientific">Achromobacter xylosoxidans (strain A8)</name>
    <dbReference type="NCBI Taxonomy" id="762376"/>
    <lineage>
        <taxon>Bacteria</taxon>
        <taxon>Pseudomonadati</taxon>
        <taxon>Pseudomonadota</taxon>
        <taxon>Betaproteobacteria</taxon>
        <taxon>Burkholderiales</taxon>
        <taxon>Alcaligenaceae</taxon>
        <taxon>Achromobacter</taxon>
    </lineage>
</organism>
<reference evidence="2" key="2">
    <citation type="submission" date="2005-01" db="EMBL/GenBank/DDBJ databases">
        <title>Analysis of large plasmid from chlorobenzoic acids degrading strain Achromobacter xylosoxidans A8.</title>
        <authorList>
            <person name="Jencova V."/>
        </authorList>
    </citation>
    <scope>NUCLEOTIDE SEQUENCE</scope>
    <source>
        <strain evidence="2">A8</strain>
        <plasmid evidence="2">pA81</plasmid>
    </source>
</reference>
<keyword evidence="2" id="KW-0449">Lipoprotein</keyword>
<dbReference type="AlphaFoldDB" id="Q5GRD8"/>
<reference evidence="2" key="1">
    <citation type="journal article" date="2004" name="Int. Biodeterior. Biodegradation">
        <title>Chlorocatechol catabolic enzymes from Achromobacter xylosoxidans A8.</title>
        <authorList>
            <person name="Jencova V."/>
            <person name="Strnad H."/>
            <person name="Chodora Z."/>
            <person name="Ulbrich P."/>
            <person name="Hickey W.J."/>
            <person name="Paces V."/>
        </authorList>
    </citation>
    <scope>NUCLEOTIDE SEQUENCE [LARGE SCALE GENOMIC DNA]</scope>
    <source>
        <strain evidence="2">A8</strain>
        <plasmid evidence="2">pA81</plasmid>
    </source>
</reference>
<evidence type="ECO:0000256" key="1">
    <source>
        <dbReference type="SAM" id="SignalP"/>
    </source>
</evidence>
<keyword evidence="1" id="KW-0732">Signal</keyword>
<dbReference type="EMBL" id="AJ515144">
    <property type="protein sequence ID" value="CAI47830.1"/>
    <property type="molecule type" value="Genomic_DNA"/>
</dbReference>
<accession>Q5GRD8</accession>
<keyword evidence="2" id="KW-0614">Plasmid</keyword>
<feature type="chain" id="PRO_5004256872" evidence="1">
    <location>
        <begin position="21"/>
        <end position="140"/>
    </location>
</feature>
<evidence type="ECO:0000313" key="2">
    <source>
        <dbReference type="EMBL" id="CAI47830.1"/>
    </source>
</evidence>